<protein>
    <submittedName>
        <fullName evidence="2">Uncharacterized protein</fullName>
    </submittedName>
</protein>
<gene>
    <name evidence="2" type="ORF">MAR_005565</name>
</gene>
<keyword evidence="1" id="KW-0812">Transmembrane</keyword>
<keyword evidence="1" id="KW-0472">Membrane</keyword>
<dbReference type="Proteomes" id="UP001164746">
    <property type="component" value="Chromosome 9"/>
</dbReference>
<keyword evidence="3" id="KW-1185">Reference proteome</keyword>
<proteinExistence type="predicted"/>
<feature type="transmembrane region" description="Helical" evidence="1">
    <location>
        <begin position="183"/>
        <end position="204"/>
    </location>
</feature>
<dbReference type="EMBL" id="CP111020">
    <property type="protein sequence ID" value="WAR15460.1"/>
    <property type="molecule type" value="Genomic_DNA"/>
</dbReference>
<organism evidence="2 3">
    <name type="scientific">Mya arenaria</name>
    <name type="common">Soft-shell clam</name>
    <dbReference type="NCBI Taxonomy" id="6604"/>
    <lineage>
        <taxon>Eukaryota</taxon>
        <taxon>Metazoa</taxon>
        <taxon>Spiralia</taxon>
        <taxon>Lophotrochozoa</taxon>
        <taxon>Mollusca</taxon>
        <taxon>Bivalvia</taxon>
        <taxon>Autobranchia</taxon>
        <taxon>Heteroconchia</taxon>
        <taxon>Euheterodonta</taxon>
        <taxon>Imparidentia</taxon>
        <taxon>Neoheterodontei</taxon>
        <taxon>Myida</taxon>
        <taxon>Myoidea</taxon>
        <taxon>Myidae</taxon>
        <taxon>Mya</taxon>
    </lineage>
</organism>
<evidence type="ECO:0000313" key="2">
    <source>
        <dbReference type="EMBL" id="WAR15460.1"/>
    </source>
</evidence>
<evidence type="ECO:0000256" key="1">
    <source>
        <dbReference type="SAM" id="Phobius"/>
    </source>
</evidence>
<name>A0ABY7F1D0_MYAAR</name>
<sequence length="249" mass="27783">KRNRCTLENHKLSCGIPWEDRTESDGFCRCDYKHGYAPFNEDVSMCFYSREECYIQNCSSGHGLVSNYSCVSVCPQGYYHENTSRQCLPVISSRNIAYKTEGDCSNPKRDNTWSASSYNYSSRNIAYKTEGDCSNPKQDNTWSASSYNYSSRNIAYKTEGDCSNPKRDNTWSAIPETTPTPSISVTVFGIVSSITLLLIVFISVDAGSCTTKAMNSGHKNAGLVGYDLVTFDTKHRKDKTDPAKTKLAL</sequence>
<accession>A0ABY7F1D0</accession>
<keyword evidence="1" id="KW-1133">Transmembrane helix</keyword>
<feature type="non-terminal residue" evidence="2">
    <location>
        <position position="1"/>
    </location>
</feature>
<evidence type="ECO:0000313" key="3">
    <source>
        <dbReference type="Proteomes" id="UP001164746"/>
    </source>
</evidence>
<reference evidence="2" key="1">
    <citation type="submission" date="2022-11" db="EMBL/GenBank/DDBJ databases">
        <title>Centuries of genome instability and evolution in soft-shell clam transmissible cancer (bioRxiv).</title>
        <authorList>
            <person name="Hart S.F.M."/>
            <person name="Yonemitsu M.A."/>
            <person name="Giersch R.M."/>
            <person name="Beal B.F."/>
            <person name="Arriagada G."/>
            <person name="Davis B.W."/>
            <person name="Ostrander E.A."/>
            <person name="Goff S.P."/>
            <person name="Metzger M.J."/>
        </authorList>
    </citation>
    <scope>NUCLEOTIDE SEQUENCE</scope>
    <source>
        <strain evidence="2">MELC-2E11</strain>
        <tissue evidence="2">Siphon/mantle</tissue>
    </source>
</reference>